<dbReference type="PANTHER" id="PTHR30591">
    <property type="entry name" value="RECBCD ENZYME SUBUNIT RECC"/>
    <property type="match status" value="1"/>
</dbReference>
<evidence type="ECO:0000256" key="13">
    <source>
        <dbReference type="ARBA" id="ARBA00023204"/>
    </source>
</evidence>
<evidence type="ECO:0000256" key="11">
    <source>
        <dbReference type="ARBA" id="ARBA00023014"/>
    </source>
</evidence>
<comment type="caution">
    <text evidence="16">The sequence shown here is derived from an EMBL/GenBank/DDBJ whole genome shotgun (WGS) entry which is preliminary data.</text>
</comment>
<comment type="cofactor">
    <cofactor evidence="14">
        <name>Mg(2+)</name>
        <dbReference type="ChEBI" id="CHEBI:18420"/>
    </cofactor>
</comment>
<dbReference type="GO" id="GO:0005524">
    <property type="term" value="F:ATP binding"/>
    <property type="evidence" value="ECO:0007669"/>
    <property type="project" value="UniProtKB-UniRule"/>
</dbReference>
<proteinExistence type="inferred from homology"/>
<dbReference type="InterPro" id="IPR027417">
    <property type="entry name" value="P-loop_NTPase"/>
</dbReference>
<feature type="binding site" evidence="14">
    <location>
        <position position="1130"/>
    </location>
    <ligand>
        <name>[4Fe-4S] cluster</name>
        <dbReference type="ChEBI" id="CHEBI:49883"/>
    </ligand>
</feature>
<keyword evidence="5 14" id="KW-0227">DNA damage</keyword>
<evidence type="ECO:0000256" key="12">
    <source>
        <dbReference type="ARBA" id="ARBA00023125"/>
    </source>
</evidence>
<dbReference type="EC" id="3.1.-.-" evidence="14"/>
<evidence type="ECO:0000256" key="14">
    <source>
        <dbReference type="HAMAP-Rule" id="MF_01452"/>
    </source>
</evidence>
<keyword evidence="2 14" id="KW-0540">Nuclease</keyword>
<dbReference type="SUPFAM" id="SSF52540">
    <property type="entry name" value="P-loop containing nucleoside triphosphate hydrolases"/>
    <property type="match status" value="2"/>
</dbReference>
<dbReference type="HAMAP" id="MF_01452">
    <property type="entry name" value="AddB_type1"/>
    <property type="match status" value="1"/>
</dbReference>
<keyword evidence="9 14" id="KW-0067">ATP-binding</keyword>
<gene>
    <name evidence="14 16" type="primary">addB</name>
    <name evidence="16" type="ORF">GCM10007140_23190</name>
</gene>
<feature type="binding site" evidence="14">
    <location>
        <position position="1127"/>
    </location>
    <ligand>
        <name>[4Fe-4S] cluster</name>
        <dbReference type="ChEBI" id="CHEBI:49883"/>
    </ligand>
</feature>
<evidence type="ECO:0000256" key="4">
    <source>
        <dbReference type="ARBA" id="ARBA00022741"/>
    </source>
</evidence>
<dbReference type="GO" id="GO:0008409">
    <property type="term" value="F:5'-3' exonuclease activity"/>
    <property type="evidence" value="ECO:0007669"/>
    <property type="project" value="UniProtKB-UniRule"/>
</dbReference>
<feature type="binding site" evidence="14">
    <location>
        <position position="807"/>
    </location>
    <ligand>
        <name>[4Fe-4S] cluster</name>
        <dbReference type="ChEBI" id="CHEBI:49883"/>
    </ligand>
</feature>
<protein>
    <recommendedName>
        <fullName evidence="14">ATP-dependent helicase/deoxyribonuclease subunit B</fullName>
        <ecNumber evidence="14">3.1.-.-</ecNumber>
    </recommendedName>
    <alternativeName>
        <fullName evidence="14">ATP-dependent helicase/nuclease subunit AddB</fullName>
    </alternativeName>
</protein>
<evidence type="ECO:0000313" key="17">
    <source>
        <dbReference type="Proteomes" id="UP000605259"/>
    </source>
</evidence>
<comment type="function">
    <text evidence="14">The heterodimer acts as both an ATP-dependent DNA helicase and an ATP-dependent, dual-direction single-stranded exonuclease. Recognizes the chi site generating a DNA molecule suitable for the initiation of homologous recombination. The AddB subunit has 5' -&gt; 3' nuclease activity but not helicase activity.</text>
</comment>
<dbReference type="GO" id="GO:0046872">
    <property type="term" value="F:metal ion binding"/>
    <property type="evidence" value="ECO:0007669"/>
    <property type="project" value="UniProtKB-KW"/>
</dbReference>
<evidence type="ECO:0000256" key="6">
    <source>
        <dbReference type="ARBA" id="ARBA00022801"/>
    </source>
</evidence>
<dbReference type="GO" id="GO:0003690">
    <property type="term" value="F:double-stranded DNA binding"/>
    <property type="evidence" value="ECO:0007669"/>
    <property type="project" value="UniProtKB-UniRule"/>
</dbReference>
<evidence type="ECO:0000256" key="5">
    <source>
        <dbReference type="ARBA" id="ARBA00022763"/>
    </source>
</evidence>
<keyword evidence="7 14" id="KW-0347">Helicase</keyword>
<comment type="cofactor">
    <cofactor evidence="14">
        <name>[4Fe-4S] cluster</name>
        <dbReference type="ChEBI" id="CHEBI:49883"/>
    </cofactor>
    <text evidence="14">Binds 1 [4Fe-4S] cluster.</text>
</comment>
<name>A0A917AU22_9BACI</name>
<sequence>MVSLQFVIGRTGSGKSEHLLREIRKSLVENPSGEAIIYLVPNQMTFQAEHDLLHASELGGIVRAQVFSFTRLAWKVLQETGGISRYHVNDVGVNMLLRKIVEKRKSDLKVFRKAADQAGFYEQLGLMISELKNYQVTPESLVQLKETIENTTKSTIISNKLHDIHMIYEEFEQALLHKYVDSQDYLRLLIEKIPASTYLQKAHIYIDGFYEFTPQQVAVIEQLMHHCANVTIALTGDMNRVEAQLDDLQLFAKTARMYDRIRRLASDGGITIEEDIFLSNEQGRFEHNEALAHLEKYYDVRPTNRYGPQASVQFISAVNRRAEVEGVAREIRTLVQKEGYRYRDIAVLNRNGQDYYDLLKTVFEDYDIPLFIDEKRPMHHHPLVELIQSTLEVIQENWRTSAVFRCVKTDLLFDAKENRLRLREEMDFLENYCLAYGIQGKRWTDKKPWTYRKYRTLETMNAVKTDDEMEQEERINRLRNLIVTPIYTLEKRLKRATTITEMCEAMYRYLEESRIPEKLERMRQQAEENNQLLVAKDHEMVWNALVDLFDQFVEMLGDEEMSVKEFKGIMETGLQTLQFANVPPSIDQVTISNADHSRLSHVQCAFIIGVNEGVIPKIPEDAGMISEKERELLMQFGVELAPTGKQQLLDEQFAIYLMLTCASRKLYVTYPLADAEGKSLLPSSLIKRLIEMFPPSANEAKFITNDVNDVVLERQLDFVSNPTSTLSFLAQKLQNWKKYHFEDPVGFWWDVYNFYTEHEEWQHVSRNVLRSLTYKNEARTLPKETSMELYGKEIRGSVSRMESFKRCSFQHFANHGLKLRKRELHKLEAPDIGQLFHSALKSLTENLLHEKKTWSDVSKHELEKMSVDVVDYLAPAIQREILLSSNRFHYIKRKLQQVVHRASLVLRDHSMKSGFAPVGMEVSFGKKEALPSLSFDLQNGATMDLVGQIDRVDRAICSQGTLLRIVDYKSSDRALNLDEVYYGLALQMLTYLDIVITHANEWLGEEALPAGMLYFHVHNPFLNTNKTMNIDEIEEELLKKFKMKGLLLADEESVRLMDSTLTSGWSNIVSAAINKTGGFNSMSSVASQEEFNVLKNYVRRTFQEIGRSITDGEIAITPYKLGEHTPCTMCDFKSVCQFDQSLEENDYKQLKPMSRKTALEKIREEILKK</sequence>
<evidence type="ECO:0000256" key="9">
    <source>
        <dbReference type="ARBA" id="ARBA00022840"/>
    </source>
</evidence>
<keyword evidence="3 14" id="KW-0479">Metal-binding</keyword>
<evidence type="ECO:0000256" key="2">
    <source>
        <dbReference type="ARBA" id="ARBA00022722"/>
    </source>
</evidence>
<reference evidence="16" key="2">
    <citation type="submission" date="2020-09" db="EMBL/GenBank/DDBJ databases">
        <authorList>
            <person name="Sun Q."/>
            <person name="Zhou Y."/>
        </authorList>
    </citation>
    <scope>NUCLEOTIDE SEQUENCE</scope>
    <source>
        <strain evidence="16">CGMCC 1.12698</strain>
    </source>
</reference>
<dbReference type="InterPro" id="IPR014140">
    <property type="entry name" value="DNA_helicase_suAddB"/>
</dbReference>
<evidence type="ECO:0000256" key="10">
    <source>
        <dbReference type="ARBA" id="ARBA00023004"/>
    </source>
</evidence>
<evidence type="ECO:0000256" key="1">
    <source>
        <dbReference type="ARBA" id="ARBA00022485"/>
    </source>
</evidence>
<comment type="subunit">
    <text evidence="14">Heterodimer of AddA and AddB.</text>
</comment>
<keyword evidence="11 14" id="KW-0411">Iron-sulfur</keyword>
<keyword evidence="10 14" id="KW-0408">Iron</keyword>
<evidence type="ECO:0000259" key="15">
    <source>
        <dbReference type="PROSITE" id="PS51217"/>
    </source>
</evidence>
<keyword evidence="6 14" id="KW-0378">Hydrolase</keyword>
<dbReference type="GO" id="GO:0004386">
    <property type="term" value="F:helicase activity"/>
    <property type="evidence" value="ECO:0007669"/>
    <property type="project" value="UniProtKB-KW"/>
</dbReference>
<keyword evidence="1 14" id="KW-0004">4Fe-4S</keyword>
<feature type="binding site" evidence="14">
    <location>
        <position position="1136"/>
    </location>
    <ligand>
        <name>[4Fe-4S] cluster</name>
        <dbReference type="ChEBI" id="CHEBI:49883"/>
    </ligand>
</feature>
<keyword evidence="12 14" id="KW-0238">DNA-binding</keyword>
<dbReference type="NCBIfam" id="TIGR02773">
    <property type="entry name" value="addB_Gpos"/>
    <property type="match status" value="1"/>
</dbReference>
<dbReference type="GO" id="GO:0051539">
    <property type="term" value="F:4 iron, 4 sulfur cluster binding"/>
    <property type="evidence" value="ECO:0007669"/>
    <property type="project" value="UniProtKB-KW"/>
</dbReference>
<dbReference type="AlphaFoldDB" id="A0A917AU22"/>
<keyword evidence="8 14" id="KW-0269">Exonuclease</keyword>
<keyword evidence="17" id="KW-1185">Reference proteome</keyword>
<comment type="similarity">
    <text evidence="14">Belongs to the helicase family. AddB/RexB type 1 subfamily.</text>
</comment>
<organism evidence="16 17">
    <name type="scientific">Priestia taiwanensis</name>
    <dbReference type="NCBI Taxonomy" id="1347902"/>
    <lineage>
        <taxon>Bacteria</taxon>
        <taxon>Bacillati</taxon>
        <taxon>Bacillota</taxon>
        <taxon>Bacilli</taxon>
        <taxon>Bacillales</taxon>
        <taxon>Bacillaceae</taxon>
        <taxon>Priestia</taxon>
    </lineage>
</organism>
<feature type="domain" description="UvrD-like helicase C-terminal" evidence="15">
    <location>
        <begin position="281"/>
        <end position="587"/>
    </location>
</feature>
<dbReference type="Pfam" id="PF12705">
    <property type="entry name" value="PDDEXK_1"/>
    <property type="match status" value="1"/>
</dbReference>
<accession>A0A917AU22</accession>
<dbReference type="Pfam" id="PF21445">
    <property type="entry name" value="ADDB_N"/>
    <property type="match status" value="1"/>
</dbReference>
<dbReference type="PANTHER" id="PTHR30591:SF1">
    <property type="entry name" value="RECBCD ENZYME SUBUNIT RECC"/>
    <property type="match status" value="1"/>
</dbReference>
<keyword evidence="13 14" id="KW-0234">DNA repair</keyword>
<dbReference type="InterPro" id="IPR049035">
    <property type="entry name" value="ADDB_N"/>
</dbReference>
<dbReference type="Proteomes" id="UP000605259">
    <property type="component" value="Unassembled WGS sequence"/>
</dbReference>
<evidence type="ECO:0000256" key="7">
    <source>
        <dbReference type="ARBA" id="ARBA00022806"/>
    </source>
</evidence>
<dbReference type="PROSITE" id="PS51217">
    <property type="entry name" value="UVRD_HELICASE_CTER"/>
    <property type="match status" value="1"/>
</dbReference>
<dbReference type="GO" id="GO:0000724">
    <property type="term" value="P:double-strand break repair via homologous recombination"/>
    <property type="evidence" value="ECO:0007669"/>
    <property type="project" value="UniProtKB-UniRule"/>
</dbReference>
<evidence type="ECO:0000256" key="3">
    <source>
        <dbReference type="ARBA" id="ARBA00022723"/>
    </source>
</evidence>
<dbReference type="InterPro" id="IPR014017">
    <property type="entry name" value="DNA_helicase_UvrD-like_C"/>
</dbReference>
<dbReference type="EMBL" id="BMFK01000001">
    <property type="protein sequence ID" value="GGE72640.1"/>
    <property type="molecule type" value="Genomic_DNA"/>
</dbReference>
<reference evidence="16" key="1">
    <citation type="journal article" date="2014" name="Int. J. Syst. Evol. Microbiol.">
        <title>Complete genome sequence of Corynebacterium casei LMG S-19264T (=DSM 44701T), isolated from a smear-ripened cheese.</title>
        <authorList>
            <consortium name="US DOE Joint Genome Institute (JGI-PGF)"/>
            <person name="Walter F."/>
            <person name="Albersmeier A."/>
            <person name="Kalinowski J."/>
            <person name="Ruckert C."/>
        </authorList>
    </citation>
    <scope>NUCLEOTIDE SEQUENCE</scope>
    <source>
        <strain evidence="16">CGMCC 1.12698</strain>
    </source>
</reference>
<dbReference type="Gene3D" id="3.40.50.300">
    <property type="entry name" value="P-loop containing nucleotide triphosphate hydrolases"/>
    <property type="match status" value="3"/>
</dbReference>
<dbReference type="Gene3D" id="6.10.140.1030">
    <property type="match status" value="1"/>
</dbReference>
<keyword evidence="4 14" id="KW-0547">Nucleotide-binding</keyword>
<dbReference type="InterPro" id="IPR038726">
    <property type="entry name" value="PDDEXK_AddAB-type"/>
</dbReference>
<evidence type="ECO:0000256" key="8">
    <source>
        <dbReference type="ARBA" id="ARBA00022839"/>
    </source>
</evidence>
<comment type="miscellaneous">
    <text evidence="14">Despite having conserved helicase domains, this subunit does not have helicase activity.</text>
</comment>
<evidence type="ECO:0000313" key="16">
    <source>
        <dbReference type="EMBL" id="GGE72640.1"/>
    </source>
</evidence>